<dbReference type="InterPro" id="IPR012094">
    <property type="entry name" value="tRNA_Ile_lys_synt"/>
</dbReference>
<evidence type="ECO:0000259" key="9">
    <source>
        <dbReference type="SMART" id="SM00977"/>
    </source>
</evidence>
<keyword evidence="6 8" id="KW-0067">ATP-binding</keyword>
<keyword evidence="11" id="KW-1185">Reference proteome</keyword>
<keyword evidence="3 8" id="KW-0436">Ligase</keyword>
<comment type="catalytic activity">
    <reaction evidence="7 8">
        <text>cytidine(34) in tRNA(Ile2) + L-lysine + ATP = lysidine(34) in tRNA(Ile2) + AMP + diphosphate + H(+)</text>
        <dbReference type="Rhea" id="RHEA:43744"/>
        <dbReference type="Rhea" id="RHEA-COMP:10625"/>
        <dbReference type="Rhea" id="RHEA-COMP:10670"/>
        <dbReference type="ChEBI" id="CHEBI:15378"/>
        <dbReference type="ChEBI" id="CHEBI:30616"/>
        <dbReference type="ChEBI" id="CHEBI:32551"/>
        <dbReference type="ChEBI" id="CHEBI:33019"/>
        <dbReference type="ChEBI" id="CHEBI:82748"/>
        <dbReference type="ChEBI" id="CHEBI:83665"/>
        <dbReference type="ChEBI" id="CHEBI:456215"/>
        <dbReference type="EC" id="6.3.4.19"/>
    </reaction>
</comment>
<dbReference type="InterPro" id="IPR012796">
    <property type="entry name" value="Lysidine-tRNA-synth_C"/>
</dbReference>
<dbReference type="HAMAP" id="MF_01161">
    <property type="entry name" value="tRNA_Ile_lys_synt"/>
    <property type="match status" value="1"/>
</dbReference>
<keyword evidence="5 8" id="KW-0547">Nucleotide-binding</keyword>
<comment type="function">
    <text evidence="8">Ligates lysine onto the cytidine present at position 34 of the AUA codon-specific tRNA(Ile) that contains the anticodon CAU, in an ATP-dependent manner. Cytidine is converted to lysidine, thus changing the amino acid specificity of the tRNA from methionine to isoleucine.</text>
</comment>
<evidence type="ECO:0000256" key="3">
    <source>
        <dbReference type="ARBA" id="ARBA00022598"/>
    </source>
</evidence>
<evidence type="ECO:0000256" key="2">
    <source>
        <dbReference type="ARBA" id="ARBA00022490"/>
    </source>
</evidence>
<dbReference type="CDD" id="cd01992">
    <property type="entry name" value="TilS_N"/>
    <property type="match status" value="1"/>
</dbReference>
<dbReference type="EMBL" id="LKHP01000007">
    <property type="protein sequence ID" value="KRQ86672.1"/>
    <property type="molecule type" value="Genomic_DNA"/>
</dbReference>
<dbReference type="SUPFAM" id="SSF82829">
    <property type="entry name" value="MesJ substrate recognition domain-like"/>
    <property type="match status" value="1"/>
</dbReference>
<evidence type="ECO:0000313" key="10">
    <source>
        <dbReference type="EMBL" id="KRQ86672.1"/>
    </source>
</evidence>
<evidence type="ECO:0000256" key="6">
    <source>
        <dbReference type="ARBA" id="ARBA00022840"/>
    </source>
</evidence>
<gene>
    <name evidence="8 10" type="primary">tilS</name>
    <name evidence="10" type="ORF">ABG79_01419</name>
</gene>
<dbReference type="RefSeq" id="WP_057978558.1">
    <property type="nucleotide sequence ID" value="NZ_LKHP01000007.1"/>
</dbReference>
<dbReference type="NCBIfam" id="TIGR02432">
    <property type="entry name" value="lysidine_TilS_N"/>
    <property type="match status" value="1"/>
</dbReference>
<dbReference type="EC" id="6.3.4.19" evidence="8"/>
<evidence type="ECO:0000313" key="11">
    <source>
        <dbReference type="Proteomes" id="UP000052015"/>
    </source>
</evidence>
<dbReference type="AlphaFoldDB" id="A0A0R3JT33"/>
<dbReference type="GO" id="GO:0005737">
    <property type="term" value="C:cytoplasm"/>
    <property type="evidence" value="ECO:0007669"/>
    <property type="project" value="UniProtKB-SubCell"/>
</dbReference>
<dbReference type="NCBIfam" id="TIGR02433">
    <property type="entry name" value="lysidine_TilS_C"/>
    <property type="match status" value="1"/>
</dbReference>
<feature type="binding site" evidence="8">
    <location>
        <begin position="26"/>
        <end position="31"/>
    </location>
    <ligand>
        <name>ATP</name>
        <dbReference type="ChEBI" id="CHEBI:30616"/>
    </ligand>
</feature>
<dbReference type="OrthoDB" id="9807403at2"/>
<dbReference type="InterPro" id="IPR012795">
    <property type="entry name" value="tRNA_Ile_lys_synt_N"/>
</dbReference>
<dbReference type="GO" id="GO:0032267">
    <property type="term" value="F:tRNA(Ile)-lysidine synthase activity"/>
    <property type="evidence" value="ECO:0007669"/>
    <property type="project" value="UniProtKB-EC"/>
</dbReference>
<dbReference type="SUPFAM" id="SSF56037">
    <property type="entry name" value="PheT/TilS domain"/>
    <property type="match status" value="1"/>
</dbReference>
<keyword evidence="4 8" id="KW-0819">tRNA processing</keyword>
<evidence type="ECO:0000256" key="5">
    <source>
        <dbReference type="ARBA" id="ARBA00022741"/>
    </source>
</evidence>
<evidence type="ECO:0000256" key="4">
    <source>
        <dbReference type="ARBA" id="ARBA00022694"/>
    </source>
</evidence>
<sequence>MIDKVLGFIKKNKMIECGDKIVVGFSGGPDSTALLHVLDRLKEELNIEIFAVHINHMIRGEEASRDEEFSRKFCKRFNIPFYSFRIDVLKMAKEMGLSSEEAGRVARYDSFDMVLRKVGANKIALAHNKNDQAETVIMKFLRGAGLKGISGISPVRDNIIRPILICTREEIEKYCIENALNPVIDSTNEEAIYLRNKVRLQLMPYIKENINENIIDSLFRMADIFRDEEGYMETQSINEFKRLNRDGWIEIDSFLNLHIALKRRIIRHMIKEVKGDLNAIENIHIEECLNLIQRNETGKSVILPKGLVGEISYGRFRIKISENKDEVEYKLEIPGEIYSSEFKIKVVAEIIEINENLIETQFIKFFDYDKIKGDILLRNRREGDFIYPKGMNGRKKLKDLFIDKKIQKDERDRIPLIAINNEILWAYNIRDTKNYKIDNNTKRVLKIKIERG</sequence>
<dbReference type="Pfam" id="PF01171">
    <property type="entry name" value="ATP_bind_3"/>
    <property type="match status" value="1"/>
</dbReference>
<dbReference type="PANTHER" id="PTHR43033">
    <property type="entry name" value="TRNA(ILE)-LYSIDINE SYNTHASE-RELATED"/>
    <property type="match status" value="1"/>
</dbReference>
<dbReference type="Pfam" id="PF11734">
    <property type="entry name" value="TilS_C"/>
    <property type="match status" value="1"/>
</dbReference>
<dbReference type="Proteomes" id="UP000052015">
    <property type="component" value="Unassembled WGS sequence"/>
</dbReference>
<dbReference type="SMART" id="SM00977">
    <property type="entry name" value="TilS_C"/>
    <property type="match status" value="1"/>
</dbReference>
<reference evidence="10 11" key="1">
    <citation type="submission" date="2015-09" db="EMBL/GenBank/DDBJ databases">
        <title>Draft genome sequence of a Caloramator mitchellensis, a moderate thermophile from the Great Artesian Basin of Australia.</title>
        <authorList>
            <person name="Patel B.K."/>
        </authorList>
    </citation>
    <scope>NUCLEOTIDE SEQUENCE [LARGE SCALE GENOMIC DNA]</scope>
    <source>
        <strain evidence="10 11">VF08</strain>
    </source>
</reference>
<dbReference type="Gene3D" id="1.20.59.20">
    <property type="match status" value="1"/>
</dbReference>
<dbReference type="SUPFAM" id="SSF52402">
    <property type="entry name" value="Adenine nucleotide alpha hydrolases-like"/>
    <property type="match status" value="1"/>
</dbReference>
<comment type="domain">
    <text evidence="8">The N-terminal region contains the highly conserved SGGXDS motif, predicted to be a P-loop motif involved in ATP binding.</text>
</comment>
<comment type="subcellular location">
    <subcellularLocation>
        <location evidence="1 8">Cytoplasm</location>
    </subcellularLocation>
</comment>
<protein>
    <recommendedName>
        <fullName evidence="8">tRNA(Ile)-lysidine synthase</fullName>
        <ecNumber evidence="8">6.3.4.19</ecNumber>
    </recommendedName>
    <alternativeName>
        <fullName evidence="8">tRNA(Ile)-2-lysyl-cytidine synthase</fullName>
    </alternativeName>
    <alternativeName>
        <fullName evidence="8">tRNA(Ile)-lysidine synthetase</fullName>
    </alternativeName>
</protein>
<dbReference type="Gene3D" id="3.40.50.620">
    <property type="entry name" value="HUPs"/>
    <property type="match status" value="1"/>
</dbReference>
<evidence type="ECO:0000256" key="7">
    <source>
        <dbReference type="ARBA" id="ARBA00048539"/>
    </source>
</evidence>
<name>A0A0R3JT33_CALMK</name>
<comment type="caution">
    <text evidence="10">The sequence shown here is derived from an EMBL/GenBank/DDBJ whole genome shotgun (WGS) entry which is preliminary data.</text>
</comment>
<feature type="domain" description="Lysidine-tRNA(Ile) synthetase C-terminal" evidence="9">
    <location>
        <begin position="375"/>
        <end position="447"/>
    </location>
</feature>
<keyword evidence="2 8" id="KW-0963">Cytoplasm</keyword>
<dbReference type="GO" id="GO:0005524">
    <property type="term" value="F:ATP binding"/>
    <property type="evidence" value="ECO:0007669"/>
    <property type="project" value="UniProtKB-UniRule"/>
</dbReference>
<dbReference type="STRING" id="908809.ABG79_01419"/>
<dbReference type="InterPro" id="IPR011063">
    <property type="entry name" value="TilS/TtcA_N"/>
</dbReference>
<comment type="similarity">
    <text evidence="8">Belongs to the tRNA(Ile)-lysidine synthase family.</text>
</comment>
<dbReference type="InterPro" id="IPR020825">
    <property type="entry name" value="Phe-tRNA_synthase-like_B3/B4"/>
</dbReference>
<evidence type="ECO:0000256" key="1">
    <source>
        <dbReference type="ARBA" id="ARBA00004496"/>
    </source>
</evidence>
<evidence type="ECO:0000256" key="8">
    <source>
        <dbReference type="HAMAP-Rule" id="MF_01161"/>
    </source>
</evidence>
<organism evidence="10 11">
    <name type="scientific">Caloramator mitchellensis</name>
    <dbReference type="NCBI Taxonomy" id="908809"/>
    <lineage>
        <taxon>Bacteria</taxon>
        <taxon>Bacillati</taxon>
        <taxon>Bacillota</taxon>
        <taxon>Clostridia</taxon>
        <taxon>Eubacteriales</taxon>
        <taxon>Clostridiaceae</taxon>
        <taxon>Caloramator</taxon>
    </lineage>
</organism>
<accession>A0A0R3JT33</accession>
<dbReference type="Gene3D" id="3.50.40.10">
    <property type="entry name" value="Phenylalanyl-trna Synthetase, Chain B, domain 3"/>
    <property type="match status" value="1"/>
</dbReference>
<dbReference type="GO" id="GO:0006400">
    <property type="term" value="P:tRNA modification"/>
    <property type="evidence" value="ECO:0007669"/>
    <property type="project" value="UniProtKB-UniRule"/>
</dbReference>
<dbReference type="InterPro" id="IPR014729">
    <property type="entry name" value="Rossmann-like_a/b/a_fold"/>
</dbReference>
<dbReference type="PATRIC" id="fig|908809.3.peg.1427"/>
<dbReference type="PANTHER" id="PTHR43033:SF1">
    <property type="entry name" value="TRNA(ILE)-LYSIDINE SYNTHASE-RELATED"/>
    <property type="match status" value="1"/>
</dbReference>
<proteinExistence type="inferred from homology"/>